<reference evidence="1 2" key="1">
    <citation type="submission" date="2009-11" db="EMBL/GenBank/DDBJ databases">
        <title>Annotation of Allomyces macrogynus ATCC 38327.</title>
        <authorList>
            <consortium name="The Broad Institute Genome Sequencing Platform"/>
            <person name="Russ C."/>
            <person name="Cuomo C."/>
            <person name="Burger G."/>
            <person name="Gray M.W."/>
            <person name="Holland P.W.H."/>
            <person name="King N."/>
            <person name="Lang F.B.F."/>
            <person name="Roger A.J."/>
            <person name="Ruiz-Trillo I."/>
            <person name="Young S.K."/>
            <person name="Zeng Q."/>
            <person name="Gargeya S."/>
            <person name="Fitzgerald M."/>
            <person name="Haas B."/>
            <person name="Abouelleil A."/>
            <person name="Alvarado L."/>
            <person name="Arachchi H.M."/>
            <person name="Berlin A."/>
            <person name="Chapman S.B."/>
            <person name="Gearin G."/>
            <person name="Goldberg J."/>
            <person name="Griggs A."/>
            <person name="Gujja S."/>
            <person name="Hansen M."/>
            <person name="Heiman D."/>
            <person name="Howarth C."/>
            <person name="Larimer J."/>
            <person name="Lui A."/>
            <person name="MacDonald P.J.P."/>
            <person name="McCowen C."/>
            <person name="Montmayeur A."/>
            <person name="Murphy C."/>
            <person name="Neiman D."/>
            <person name="Pearson M."/>
            <person name="Priest M."/>
            <person name="Roberts A."/>
            <person name="Saif S."/>
            <person name="Shea T."/>
            <person name="Sisk P."/>
            <person name="Stolte C."/>
            <person name="Sykes S."/>
            <person name="Wortman J."/>
            <person name="Nusbaum C."/>
            <person name="Birren B."/>
        </authorList>
    </citation>
    <scope>NUCLEOTIDE SEQUENCE [LARGE SCALE GENOMIC DNA]</scope>
    <source>
        <strain evidence="1 2">ATCC 38327</strain>
    </source>
</reference>
<proteinExistence type="predicted"/>
<keyword evidence="2" id="KW-1185">Reference proteome</keyword>
<evidence type="ECO:0000313" key="2">
    <source>
        <dbReference type="Proteomes" id="UP000054350"/>
    </source>
</evidence>
<dbReference type="VEuPathDB" id="FungiDB:AMAG_11141"/>
<accession>A0A0L0ST20</accession>
<gene>
    <name evidence="1" type="ORF">AMAG_11141</name>
</gene>
<protein>
    <submittedName>
        <fullName evidence="1">Uncharacterized protein</fullName>
    </submittedName>
</protein>
<evidence type="ECO:0000313" key="1">
    <source>
        <dbReference type="EMBL" id="KNE65525.1"/>
    </source>
</evidence>
<sequence>MANTRCRRQCSAPTSDNSGPGVIYRRASGLCAGNSSRGEVGKRATRILSVGGFKLTVPDVLHCLYPPLHASLYTLRHLSRDCDLLTLLKTARIDVIVGPLERLGRFTKTSVQAKRDCRTAESNALSANMTMDHVDPYHRSSTGPFADLTKITIASVPVIHFSSLLHLTVSFHPLLHFPTHICSLFCQLDVLNVTIAASLTG</sequence>
<dbReference type="AlphaFoldDB" id="A0A0L0ST20"/>
<reference evidence="2" key="2">
    <citation type="submission" date="2009-11" db="EMBL/GenBank/DDBJ databases">
        <title>The Genome Sequence of Allomyces macrogynus strain ATCC 38327.</title>
        <authorList>
            <consortium name="The Broad Institute Genome Sequencing Platform"/>
            <person name="Russ C."/>
            <person name="Cuomo C."/>
            <person name="Shea T."/>
            <person name="Young S.K."/>
            <person name="Zeng Q."/>
            <person name="Koehrsen M."/>
            <person name="Haas B."/>
            <person name="Borodovsky M."/>
            <person name="Guigo R."/>
            <person name="Alvarado L."/>
            <person name="Berlin A."/>
            <person name="Borenstein D."/>
            <person name="Chen Z."/>
            <person name="Engels R."/>
            <person name="Freedman E."/>
            <person name="Gellesch M."/>
            <person name="Goldberg J."/>
            <person name="Griggs A."/>
            <person name="Gujja S."/>
            <person name="Heiman D."/>
            <person name="Hepburn T."/>
            <person name="Howarth C."/>
            <person name="Jen D."/>
            <person name="Larson L."/>
            <person name="Lewis B."/>
            <person name="Mehta T."/>
            <person name="Park D."/>
            <person name="Pearson M."/>
            <person name="Roberts A."/>
            <person name="Saif S."/>
            <person name="Shenoy N."/>
            <person name="Sisk P."/>
            <person name="Stolte C."/>
            <person name="Sykes S."/>
            <person name="Walk T."/>
            <person name="White J."/>
            <person name="Yandava C."/>
            <person name="Burger G."/>
            <person name="Gray M.W."/>
            <person name="Holland P.W.H."/>
            <person name="King N."/>
            <person name="Lang F.B.F."/>
            <person name="Roger A.J."/>
            <person name="Ruiz-Trillo I."/>
            <person name="Lander E."/>
            <person name="Nusbaum C."/>
        </authorList>
    </citation>
    <scope>NUCLEOTIDE SEQUENCE [LARGE SCALE GENOMIC DNA]</scope>
    <source>
        <strain evidence="2">ATCC 38327</strain>
    </source>
</reference>
<dbReference type="OrthoDB" id="10476391at2759"/>
<dbReference type="EMBL" id="GG745347">
    <property type="protein sequence ID" value="KNE65525.1"/>
    <property type="molecule type" value="Genomic_DNA"/>
</dbReference>
<dbReference type="Proteomes" id="UP000054350">
    <property type="component" value="Unassembled WGS sequence"/>
</dbReference>
<organism evidence="1 2">
    <name type="scientific">Allomyces macrogynus (strain ATCC 38327)</name>
    <name type="common">Allomyces javanicus var. macrogynus</name>
    <dbReference type="NCBI Taxonomy" id="578462"/>
    <lineage>
        <taxon>Eukaryota</taxon>
        <taxon>Fungi</taxon>
        <taxon>Fungi incertae sedis</taxon>
        <taxon>Blastocladiomycota</taxon>
        <taxon>Blastocladiomycetes</taxon>
        <taxon>Blastocladiales</taxon>
        <taxon>Blastocladiaceae</taxon>
        <taxon>Allomyces</taxon>
    </lineage>
</organism>
<name>A0A0L0ST20_ALLM3</name>